<dbReference type="PANTHER" id="PTHR43692:SF1">
    <property type="entry name" value="UDP-N-ACETYLMURAMOYLALANINE--D-GLUTAMATE LIGASE"/>
    <property type="match status" value="1"/>
</dbReference>
<evidence type="ECO:0000256" key="5">
    <source>
        <dbReference type="ARBA" id="ARBA00022741"/>
    </source>
</evidence>
<evidence type="ECO:0000313" key="12">
    <source>
        <dbReference type="Proteomes" id="UP000280417"/>
    </source>
</evidence>
<feature type="domain" description="Mur ligase C-terminal" evidence="9">
    <location>
        <begin position="331"/>
        <end position="442"/>
    </location>
</feature>
<dbReference type="InterPro" id="IPR013221">
    <property type="entry name" value="Mur_ligase_cen"/>
</dbReference>
<evidence type="ECO:0000256" key="3">
    <source>
        <dbReference type="ARBA" id="ARBA00022490"/>
    </source>
</evidence>
<keyword evidence="6 7" id="KW-0067">ATP-binding</keyword>
<keyword evidence="7 8" id="KW-0961">Cell wall biogenesis/degradation</keyword>
<dbReference type="AlphaFoldDB" id="A0A662DJA4"/>
<dbReference type="GO" id="GO:0071555">
    <property type="term" value="P:cell wall organization"/>
    <property type="evidence" value="ECO:0007669"/>
    <property type="project" value="UniProtKB-KW"/>
</dbReference>
<dbReference type="InterPro" id="IPR036615">
    <property type="entry name" value="Mur_ligase_C_dom_sf"/>
</dbReference>
<comment type="function">
    <text evidence="7 8">Cell wall formation. Catalyzes the addition of glutamate to the nucleotide precursor UDP-N-acetylmuramoyl-L-alanine (UMA).</text>
</comment>
<keyword evidence="7 8" id="KW-0132">Cell division</keyword>
<comment type="caution">
    <text evidence="11">The sequence shown here is derived from an EMBL/GenBank/DDBJ whole genome shotgun (WGS) entry which is preliminary data.</text>
</comment>
<evidence type="ECO:0000259" key="10">
    <source>
        <dbReference type="Pfam" id="PF08245"/>
    </source>
</evidence>
<accession>A0A662DJA4</accession>
<sequence>MQFITYLPVSKGRGEFIVDYQSVLILGLGKSGKEAAFLLKEKGAEVTVAELEEKFSTLQKKKELERFGVRVIFGSHRGTLLKKKNLVILSPGVSNDLPIVKKARSLNIPVISELDFASRFIPRKNLIAITGTNGKTTTAFLTYKILKKSELSVKLGGNIGIPLSRLARSSFSLNSSCRIVTEVSSFQLEMSPTFSPHIYCVLNISPDHLDRHSSFSEYRKIKAAPLFRMKKDDFAILNYDQYPVKSLGNVTQAKVIFFSQRQKLNEGLFIDNNRIVANIGKTRVHIPLDNLQPHKFHNWENVLCAVACALIEKVTPELIRDSLLGYKPLPHRQQLIEEIDGVKFIDDSKATNRAAVENLVGSLTSPAVLIMGGKDKGDDFSSLKRYFPGKVKNLIVIGEAKNRIKRQLEGAVPIMESSSLKEAVRLAFSLSEKGGLVVLCPGCSSFDEFISYRHRGRVFKKEVKKLKKEIEEKNSV</sequence>
<dbReference type="NCBIfam" id="TIGR01087">
    <property type="entry name" value="murD"/>
    <property type="match status" value="1"/>
</dbReference>
<reference evidence="11 12" key="1">
    <citation type="submission" date="2018-06" db="EMBL/GenBank/DDBJ databases">
        <title>Extensive metabolic versatility and redundancy in microbially diverse, dynamic hydrothermal sediments.</title>
        <authorList>
            <person name="Dombrowski N."/>
            <person name="Teske A."/>
            <person name="Baker B.J."/>
        </authorList>
    </citation>
    <scope>NUCLEOTIDE SEQUENCE [LARGE SCALE GENOMIC DNA]</scope>
    <source>
        <strain evidence="11">B3_G15</strain>
    </source>
</reference>
<dbReference type="InterPro" id="IPR036565">
    <property type="entry name" value="Mur-like_cat_sf"/>
</dbReference>
<dbReference type="Pfam" id="PF08245">
    <property type="entry name" value="Mur_ligase_M"/>
    <property type="match status" value="1"/>
</dbReference>
<keyword evidence="7 8" id="KW-0133">Cell shape</keyword>
<comment type="subcellular location">
    <subcellularLocation>
        <location evidence="1 7 8">Cytoplasm</location>
    </subcellularLocation>
</comment>
<dbReference type="EC" id="6.3.2.9" evidence="7 8"/>
<dbReference type="UniPathway" id="UPA00219"/>
<dbReference type="InterPro" id="IPR004101">
    <property type="entry name" value="Mur_ligase_C"/>
</dbReference>
<dbReference type="EMBL" id="QMQA01000055">
    <property type="protein sequence ID" value="RLE14209.1"/>
    <property type="molecule type" value="Genomic_DNA"/>
</dbReference>
<dbReference type="GO" id="GO:0009252">
    <property type="term" value="P:peptidoglycan biosynthetic process"/>
    <property type="evidence" value="ECO:0007669"/>
    <property type="project" value="UniProtKB-UniRule"/>
</dbReference>
<dbReference type="PANTHER" id="PTHR43692">
    <property type="entry name" value="UDP-N-ACETYLMURAMOYLALANINE--D-GLUTAMATE LIGASE"/>
    <property type="match status" value="1"/>
</dbReference>
<evidence type="ECO:0000256" key="8">
    <source>
        <dbReference type="RuleBase" id="RU003664"/>
    </source>
</evidence>
<dbReference type="Gene3D" id="3.90.190.20">
    <property type="entry name" value="Mur ligase, C-terminal domain"/>
    <property type="match status" value="1"/>
</dbReference>
<dbReference type="HAMAP" id="MF_00639">
    <property type="entry name" value="MurD"/>
    <property type="match status" value="1"/>
</dbReference>
<gene>
    <name evidence="7 11" type="primary">murD</name>
    <name evidence="11" type="ORF">DRJ04_02855</name>
</gene>
<keyword evidence="7 8" id="KW-0131">Cell cycle</keyword>
<proteinExistence type="inferred from homology"/>
<evidence type="ECO:0000313" key="11">
    <source>
        <dbReference type="EMBL" id="RLE14209.1"/>
    </source>
</evidence>
<keyword evidence="3 7" id="KW-0963">Cytoplasm</keyword>
<dbReference type="GO" id="GO:0008360">
    <property type="term" value="P:regulation of cell shape"/>
    <property type="evidence" value="ECO:0007669"/>
    <property type="project" value="UniProtKB-KW"/>
</dbReference>
<organism evidence="11 12">
    <name type="scientific">Aerophobetes bacterium</name>
    <dbReference type="NCBI Taxonomy" id="2030807"/>
    <lineage>
        <taxon>Bacteria</taxon>
        <taxon>Candidatus Aerophobota</taxon>
    </lineage>
</organism>
<evidence type="ECO:0000256" key="1">
    <source>
        <dbReference type="ARBA" id="ARBA00004496"/>
    </source>
</evidence>
<dbReference type="GO" id="GO:0008764">
    <property type="term" value="F:UDP-N-acetylmuramoylalanine-D-glutamate ligase activity"/>
    <property type="evidence" value="ECO:0007669"/>
    <property type="project" value="UniProtKB-UniRule"/>
</dbReference>
<comment type="similarity">
    <text evidence="7">Belongs to the MurCDEF family.</text>
</comment>
<keyword evidence="7 8" id="KW-0573">Peptidoglycan synthesis</keyword>
<dbReference type="Gene3D" id="3.40.1190.10">
    <property type="entry name" value="Mur-like, catalytic domain"/>
    <property type="match status" value="1"/>
</dbReference>
<dbReference type="Pfam" id="PF02875">
    <property type="entry name" value="Mur_ligase_C"/>
    <property type="match status" value="1"/>
</dbReference>
<evidence type="ECO:0000256" key="2">
    <source>
        <dbReference type="ARBA" id="ARBA00004752"/>
    </source>
</evidence>
<dbReference type="Pfam" id="PF21799">
    <property type="entry name" value="MurD-like_N"/>
    <property type="match status" value="1"/>
</dbReference>
<name>A0A662DJA4_UNCAE</name>
<keyword evidence="5 7" id="KW-0547">Nucleotide-binding</keyword>
<dbReference type="Proteomes" id="UP000280417">
    <property type="component" value="Unassembled WGS sequence"/>
</dbReference>
<dbReference type="GO" id="GO:0005524">
    <property type="term" value="F:ATP binding"/>
    <property type="evidence" value="ECO:0007669"/>
    <property type="project" value="UniProtKB-UniRule"/>
</dbReference>
<dbReference type="GO" id="GO:0005737">
    <property type="term" value="C:cytoplasm"/>
    <property type="evidence" value="ECO:0007669"/>
    <property type="project" value="UniProtKB-SubCell"/>
</dbReference>
<evidence type="ECO:0000256" key="4">
    <source>
        <dbReference type="ARBA" id="ARBA00022598"/>
    </source>
</evidence>
<evidence type="ECO:0000256" key="6">
    <source>
        <dbReference type="ARBA" id="ARBA00022840"/>
    </source>
</evidence>
<evidence type="ECO:0000259" key="9">
    <source>
        <dbReference type="Pfam" id="PF02875"/>
    </source>
</evidence>
<feature type="binding site" evidence="7">
    <location>
        <begin position="131"/>
        <end position="137"/>
    </location>
    <ligand>
        <name>ATP</name>
        <dbReference type="ChEBI" id="CHEBI:30616"/>
    </ligand>
</feature>
<comment type="catalytic activity">
    <reaction evidence="7 8">
        <text>UDP-N-acetyl-alpha-D-muramoyl-L-alanine + D-glutamate + ATP = UDP-N-acetyl-alpha-D-muramoyl-L-alanyl-D-glutamate + ADP + phosphate + H(+)</text>
        <dbReference type="Rhea" id="RHEA:16429"/>
        <dbReference type="ChEBI" id="CHEBI:15378"/>
        <dbReference type="ChEBI" id="CHEBI:29986"/>
        <dbReference type="ChEBI" id="CHEBI:30616"/>
        <dbReference type="ChEBI" id="CHEBI:43474"/>
        <dbReference type="ChEBI" id="CHEBI:83898"/>
        <dbReference type="ChEBI" id="CHEBI:83900"/>
        <dbReference type="ChEBI" id="CHEBI:456216"/>
        <dbReference type="EC" id="6.3.2.9"/>
    </reaction>
</comment>
<dbReference type="GO" id="GO:0051301">
    <property type="term" value="P:cell division"/>
    <property type="evidence" value="ECO:0007669"/>
    <property type="project" value="UniProtKB-KW"/>
</dbReference>
<feature type="domain" description="Mur ligase central" evidence="10">
    <location>
        <begin position="129"/>
        <end position="309"/>
    </location>
</feature>
<protein>
    <recommendedName>
        <fullName evidence="7 8">UDP-N-acetylmuramoylalanine--D-glutamate ligase</fullName>
        <ecNumber evidence="7 8">6.3.2.9</ecNumber>
    </recommendedName>
    <alternativeName>
        <fullName evidence="7">D-glutamic acid-adding enzyme</fullName>
    </alternativeName>
    <alternativeName>
        <fullName evidence="7">UDP-N-acetylmuramoyl-L-alanyl-D-glutamate synthetase</fullName>
    </alternativeName>
</protein>
<dbReference type="SUPFAM" id="SSF51984">
    <property type="entry name" value="MurCD N-terminal domain"/>
    <property type="match status" value="1"/>
</dbReference>
<dbReference type="InterPro" id="IPR005762">
    <property type="entry name" value="MurD"/>
</dbReference>
<dbReference type="SUPFAM" id="SSF53244">
    <property type="entry name" value="MurD-like peptide ligases, peptide-binding domain"/>
    <property type="match status" value="1"/>
</dbReference>
<evidence type="ECO:0000256" key="7">
    <source>
        <dbReference type="HAMAP-Rule" id="MF_00639"/>
    </source>
</evidence>
<dbReference type="Gene3D" id="3.40.50.720">
    <property type="entry name" value="NAD(P)-binding Rossmann-like Domain"/>
    <property type="match status" value="1"/>
</dbReference>
<dbReference type="SUPFAM" id="SSF53623">
    <property type="entry name" value="MurD-like peptide ligases, catalytic domain"/>
    <property type="match status" value="1"/>
</dbReference>
<comment type="pathway">
    <text evidence="2 7 8">Cell wall biogenesis; peptidoglycan biosynthesis.</text>
</comment>
<keyword evidence="4 7" id="KW-0436">Ligase</keyword>